<reference evidence="2 3" key="1">
    <citation type="submission" date="2016-02" db="EMBL/GenBank/DDBJ databases">
        <title>Genome analysis of coral dinoflagellate symbionts highlights evolutionary adaptations to a symbiotic lifestyle.</title>
        <authorList>
            <person name="Aranda M."/>
            <person name="Li Y."/>
            <person name="Liew Y.J."/>
            <person name="Baumgarten S."/>
            <person name="Simakov O."/>
            <person name="Wilson M."/>
            <person name="Piel J."/>
            <person name="Ashoor H."/>
            <person name="Bougouffa S."/>
            <person name="Bajic V.B."/>
            <person name="Ryu T."/>
            <person name="Ravasi T."/>
            <person name="Bayer T."/>
            <person name="Micklem G."/>
            <person name="Kim H."/>
            <person name="Bhak J."/>
            <person name="Lajeunesse T.C."/>
            <person name="Voolstra C.R."/>
        </authorList>
    </citation>
    <scope>NUCLEOTIDE SEQUENCE [LARGE SCALE GENOMIC DNA]</scope>
    <source>
        <strain evidence="2 3">CCMP2467</strain>
    </source>
</reference>
<evidence type="ECO:0000313" key="2">
    <source>
        <dbReference type="EMBL" id="OLP76783.1"/>
    </source>
</evidence>
<dbReference type="InterPro" id="IPR011010">
    <property type="entry name" value="DNA_brk_join_enz"/>
</dbReference>
<sequence>MAGVLYRSAPVAAGRNSVDEEDEADLVLGLAFGAVAGGVRDLESMRLGVDDLLLLLAPGLGVSCKVVLDALGDCALEDCALEDCALEDCALEDRALGDRALDDCLYGDLLGDLLGEVCGCRRLTSNGRVGGDIASSISTPEAEEQPQTYEDMYDMLVDPGELLQLQANHVQVKRGHDAAIINLNFTKTSARTMSREAVTVKQPALVSHLLHWRECSASSRFLVNIPQSQFRKLFREALDFVDLPHSFKPYSLRRGRATYMFGSYAQVCQAGRWNSGRTARIYISASMAIAVDLTHSLPSRASRVKSLFWESALEPRLYDS</sequence>
<gene>
    <name evidence="2" type="ORF">AK812_SmicGene43236</name>
</gene>
<dbReference type="InterPro" id="IPR013762">
    <property type="entry name" value="Integrase-like_cat_sf"/>
</dbReference>
<dbReference type="GO" id="GO:0015074">
    <property type="term" value="P:DNA integration"/>
    <property type="evidence" value="ECO:0007669"/>
    <property type="project" value="InterPro"/>
</dbReference>
<dbReference type="EMBL" id="LSRX01001920">
    <property type="protein sequence ID" value="OLP76783.1"/>
    <property type="molecule type" value="Genomic_DNA"/>
</dbReference>
<evidence type="ECO:0000256" key="1">
    <source>
        <dbReference type="ARBA" id="ARBA00023172"/>
    </source>
</evidence>
<proteinExistence type="predicted"/>
<protein>
    <submittedName>
        <fullName evidence="2">Uncharacterized protein</fullName>
    </submittedName>
</protein>
<dbReference type="Gene3D" id="1.10.443.10">
    <property type="entry name" value="Intergrase catalytic core"/>
    <property type="match status" value="1"/>
</dbReference>
<comment type="caution">
    <text evidence="2">The sequence shown here is derived from an EMBL/GenBank/DDBJ whole genome shotgun (WGS) entry which is preliminary data.</text>
</comment>
<accession>A0A1Q9C1I4</accession>
<organism evidence="2 3">
    <name type="scientific">Symbiodinium microadriaticum</name>
    <name type="common">Dinoflagellate</name>
    <name type="synonym">Zooxanthella microadriatica</name>
    <dbReference type="NCBI Taxonomy" id="2951"/>
    <lineage>
        <taxon>Eukaryota</taxon>
        <taxon>Sar</taxon>
        <taxon>Alveolata</taxon>
        <taxon>Dinophyceae</taxon>
        <taxon>Suessiales</taxon>
        <taxon>Symbiodiniaceae</taxon>
        <taxon>Symbiodinium</taxon>
    </lineage>
</organism>
<dbReference type="GO" id="GO:0003677">
    <property type="term" value="F:DNA binding"/>
    <property type="evidence" value="ECO:0007669"/>
    <property type="project" value="InterPro"/>
</dbReference>
<keyword evidence="3" id="KW-1185">Reference proteome</keyword>
<dbReference type="GO" id="GO:0006310">
    <property type="term" value="P:DNA recombination"/>
    <property type="evidence" value="ECO:0007669"/>
    <property type="project" value="UniProtKB-KW"/>
</dbReference>
<dbReference type="Proteomes" id="UP000186817">
    <property type="component" value="Unassembled WGS sequence"/>
</dbReference>
<keyword evidence="1" id="KW-0233">DNA recombination</keyword>
<name>A0A1Q9C1I4_SYMMI</name>
<dbReference type="AlphaFoldDB" id="A0A1Q9C1I4"/>
<evidence type="ECO:0000313" key="3">
    <source>
        <dbReference type="Proteomes" id="UP000186817"/>
    </source>
</evidence>
<dbReference type="SUPFAM" id="SSF56349">
    <property type="entry name" value="DNA breaking-rejoining enzymes"/>
    <property type="match status" value="1"/>
</dbReference>